<evidence type="ECO:0000256" key="7">
    <source>
        <dbReference type="ARBA" id="ARBA00022777"/>
    </source>
</evidence>
<keyword evidence="5 12" id="KW-0479">Metal-binding</keyword>
<dbReference type="PRINTS" id="PR00990">
    <property type="entry name" value="RIBOKINASE"/>
</dbReference>
<dbReference type="Pfam" id="PF00294">
    <property type="entry name" value="PfkB"/>
    <property type="match status" value="1"/>
</dbReference>
<evidence type="ECO:0000256" key="1">
    <source>
        <dbReference type="ARBA" id="ARBA00005380"/>
    </source>
</evidence>
<comment type="similarity">
    <text evidence="13">Belongs to the carbohydrate kinase PfkB family. LacC subfamily.</text>
</comment>
<dbReference type="HAMAP" id="MF_01987">
    <property type="entry name" value="Ribokinase"/>
    <property type="match status" value="1"/>
</dbReference>
<evidence type="ECO:0000256" key="10">
    <source>
        <dbReference type="ARBA" id="ARBA00022958"/>
    </source>
</evidence>
<evidence type="ECO:0000313" key="15">
    <source>
        <dbReference type="EMBL" id="MEC5423126.1"/>
    </source>
</evidence>
<comment type="activity regulation">
    <text evidence="12">Activated by a monovalent cation that binds near, but not in, the active site. The most likely occupant of the site in vivo is potassium. Ion binding induces a conformational change that may alter substrate affinity.</text>
</comment>
<comment type="caution">
    <text evidence="12">Lacks conserved residue(s) required for the propagation of feature annotation.</text>
</comment>
<comment type="pathway">
    <text evidence="12">Carbohydrate metabolism; D-ribose degradation; D-ribose 5-phosphate from beta-D-ribopyranose: step 2/2.</text>
</comment>
<dbReference type="EMBL" id="JARZFX010000002">
    <property type="protein sequence ID" value="MEC5423126.1"/>
    <property type="molecule type" value="Genomic_DNA"/>
</dbReference>
<comment type="caution">
    <text evidence="15">The sequence shown here is derived from an EMBL/GenBank/DDBJ whole genome shotgun (WGS) entry which is preliminary data.</text>
</comment>
<dbReference type="PROSITE" id="PS00584">
    <property type="entry name" value="PFKB_KINASES_2"/>
    <property type="match status" value="1"/>
</dbReference>
<evidence type="ECO:0000256" key="12">
    <source>
        <dbReference type="HAMAP-Rule" id="MF_01987"/>
    </source>
</evidence>
<evidence type="ECO:0000256" key="3">
    <source>
        <dbReference type="ARBA" id="ARBA00016943"/>
    </source>
</evidence>
<keyword evidence="4 12" id="KW-0808">Transferase</keyword>
<dbReference type="PANTHER" id="PTHR10584">
    <property type="entry name" value="SUGAR KINASE"/>
    <property type="match status" value="1"/>
</dbReference>
<comment type="function">
    <text evidence="12">Catalyzes the phosphorylation of ribose at O-5 in a reaction requiring ATP and magnesium. The resulting D-ribose-5-phosphate can then be used either for sythesis of nucleotides, histidine, and tryptophan, or as a component of the pentose phosphate pathway.</text>
</comment>
<dbReference type="Proteomes" id="UP001335737">
    <property type="component" value="Unassembled WGS sequence"/>
</dbReference>
<comment type="subcellular location">
    <subcellularLocation>
        <location evidence="12">Cytoplasm</location>
    </subcellularLocation>
</comment>
<evidence type="ECO:0000256" key="6">
    <source>
        <dbReference type="ARBA" id="ARBA00022741"/>
    </source>
</evidence>
<dbReference type="InterPro" id="IPR011877">
    <property type="entry name" value="Ribokinase"/>
</dbReference>
<dbReference type="CDD" id="cd01174">
    <property type="entry name" value="ribokinase"/>
    <property type="match status" value="1"/>
</dbReference>
<protein>
    <recommendedName>
        <fullName evidence="3 12">Ribokinase</fullName>
        <shortName evidence="12">RK</shortName>
        <ecNumber evidence="2 12">2.7.1.15</ecNumber>
    </recommendedName>
</protein>
<accession>A0ABU6KCR9</accession>
<gene>
    <name evidence="12 15" type="primary">rbsK</name>
    <name evidence="15" type="ORF">QGM71_06380</name>
</gene>
<sequence>MKITVIGSINIDVLYHVPDIVKPGETIHSSTYDTLFGGKGANQAVTIAQLGAEVEFVGCVGQDDFGNQALKNLQDNSVSTHHVQRSGDTGNALIQVSETGENAIILVKGANFHVTPESVQDAEKLIMSSDTLLLQLEIPLVSVITALNLAEKNGIPVILNPAPAQALSESILSSVDILTPNETELSTLTGMRINTDKDIEIACQSLLNKGVKVVVVTLGKKGAYFSDGKQSGWVPARMVKVIDTTGAGDAFNGALAFAYCKKYSLQKSIEFAIMIAGYVVTQRGAQIQLPEELVPVM</sequence>
<comment type="cofactor">
    <cofactor evidence="12">
        <name>Mg(2+)</name>
        <dbReference type="ChEBI" id="CHEBI:18420"/>
    </cofactor>
    <text evidence="12">Requires a divalent cation, most likely magnesium in vivo, as an electrophilic catalyst to aid phosphoryl group transfer. It is the chelate of the metal and the nucleotide that is the actual substrate.</text>
</comment>
<comment type="pathway">
    <text evidence="13">Carbohydrate metabolism; D-tagatose 6-phosphate degradation; D-glyceraldehyde 3-phosphate and glycerone phosphate from D-tagatose 6-phosphate: step 1/2.</text>
</comment>
<evidence type="ECO:0000259" key="14">
    <source>
        <dbReference type="Pfam" id="PF00294"/>
    </source>
</evidence>
<comment type="similarity">
    <text evidence="1">Belongs to the carbohydrate kinase pfkB family.</text>
</comment>
<keyword evidence="16" id="KW-1185">Reference proteome</keyword>
<keyword evidence="9 12" id="KW-0460">Magnesium</keyword>
<feature type="binding site" evidence="12">
    <location>
        <position position="282"/>
    </location>
    <ligand>
        <name>K(+)</name>
        <dbReference type="ChEBI" id="CHEBI:29103"/>
    </ligand>
</feature>
<evidence type="ECO:0000313" key="16">
    <source>
        <dbReference type="Proteomes" id="UP001335737"/>
    </source>
</evidence>
<dbReference type="PROSITE" id="PS00583">
    <property type="entry name" value="PFKB_KINASES_1"/>
    <property type="match status" value="1"/>
</dbReference>
<comment type="catalytic activity">
    <reaction evidence="12">
        <text>D-ribose + ATP = D-ribose 5-phosphate + ADP + H(+)</text>
        <dbReference type="Rhea" id="RHEA:13697"/>
        <dbReference type="ChEBI" id="CHEBI:15378"/>
        <dbReference type="ChEBI" id="CHEBI:30616"/>
        <dbReference type="ChEBI" id="CHEBI:47013"/>
        <dbReference type="ChEBI" id="CHEBI:78346"/>
        <dbReference type="ChEBI" id="CHEBI:456216"/>
        <dbReference type="EC" id="2.7.1.15"/>
    </reaction>
</comment>
<evidence type="ECO:0000256" key="8">
    <source>
        <dbReference type="ARBA" id="ARBA00022840"/>
    </source>
</evidence>
<evidence type="ECO:0000256" key="2">
    <source>
        <dbReference type="ARBA" id="ARBA00012035"/>
    </source>
</evidence>
<comment type="catalytic activity">
    <reaction evidence="13">
        <text>D-tagatofuranose 6-phosphate + ATP = D-tagatofuranose 1,6-bisphosphate + ADP + H(+)</text>
        <dbReference type="Rhea" id="RHEA:12420"/>
        <dbReference type="ChEBI" id="CHEBI:15378"/>
        <dbReference type="ChEBI" id="CHEBI:30616"/>
        <dbReference type="ChEBI" id="CHEBI:58694"/>
        <dbReference type="ChEBI" id="CHEBI:58695"/>
        <dbReference type="ChEBI" id="CHEBI:456216"/>
        <dbReference type="EC" id="2.7.1.144"/>
    </reaction>
</comment>
<comment type="similarity">
    <text evidence="12">Belongs to the carbohydrate kinase PfkB family. Ribokinase subfamily.</text>
</comment>
<feature type="binding site" evidence="12">
    <location>
        <begin position="38"/>
        <end position="42"/>
    </location>
    <ligand>
        <name>substrate</name>
    </ligand>
</feature>
<dbReference type="PANTHER" id="PTHR10584:SF166">
    <property type="entry name" value="RIBOKINASE"/>
    <property type="match status" value="1"/>
</dbReference>
<keyword evidence="10 12" id="KW-0630">Potassium</keyword>
<name>A0ABU6KCR9_9BACI</name>
<organism evidence="15 16">
    <name type="scientific">Virgibacillus tibetensis</name>
    <dbReference type="NCBI Taxonomy" id="3042313"/>
    <lineage>
        <taxon>Bacteria</taxon>
        <taxon>Bacillati</taxon>
        <taxon>Bacillota</taxon>
        <taxon>Bacilli</taxon>
        <taxon>Bacillales</taxon>
        <taxon>Bacillaceae</taxon>
        <taxon>Virgibacillus</taxon>
    </lineage>
</organism>
<feature type="binding site" evidence="12">
    <location>
        <position position="181"/>
    </location>
    <ligand>
        <name>ATP</name>
        <dbReference type="ChEBI" id="CHEBI:30616"/>
    </ligand>
</feature>
<evidence type="ECO:0000256" key="13">
    <source>
        <dbReference type="PIRNR" id="PIRNR000535"/>
    </source>
</evidence>
<feature type="domain" description="Carbohydrate kinase PfkB" evidence="14">
    <location>
        <begin position="2"/>
        <end position="291"/>
    </location>
</feature>
<proteinExistence type="inferred from homology"/>
<keyword evidence="8 12" id="KW-0067">ATP-binding</keyword>
<evidence type="ECO:0000256" key="5">
    <source>
        <dbReference type="ARBA" id="ARBA00022723"/>
    </source>
</evidence>
<keyword evidence="11 12" id="KW-0119">Carbohydrate metabolism</keyword>
<dbReference type="InterPro" id="IPR011611">
    <property type="entry name" value="PfkB_dom"/>
</dbReference>
<dbReference type="NCBIfam" id="TIGR02152">
    <property type="entry name" value="D_ribokin_bact"/>
    <property type="match status" value="1"/>
</dbReference>
<dbReference type="RefSeq" id="WP_327606690.1">
    <property type="nucleotide sequence ID" value="NZ_JARZFX010000002.1"/>
</dbReference>
<feature type="binding site" evidence="12">
    <location>
        <begin position="10"/>
        <end position="12"/>
    </location>
    <ligand>
        <name>substrate</name>
    </ligand>
</feature>
<dbReference type="InterPro" id="IPR029056">
    <property type="entry name" value="Ribokinase-like"/>
</dbReference>
<reference evidence="15 16" key="1">
    <citation type="journal article" date="2024" name="Int. J. Syst. Evol. Microbiol.">
        <title>Virgibacillus tibetensis sp. nov., isolated from salt lake on the Tibetan Plateau of China.</title>
        <authorList>
            <person name="Phurbu D."/>
            <person name="Liu Z.-X."/>
            <person name="Wang R."/>
            <person name="Zheng Y.-Y."/>
            <person name="Liu H.-C."/>
            <person name="Zhou Y.-G."/>
            <person name="Yu Y.-J."/>
            <person name="Li A.-H."/>
        </authorList>
    </citation>
    <scope>NUCLEOTIDE SEQUENCE [LARGE SCALE GENOMIC DNA]</scope>
    <source>
        <strain evidence="15 16">C22-A2</strain>
    </source>
</reference>
<feature type="binding site" evidence="12">
    <location>
        <position position="284"/>
    </location>
    <ligand>
        <name>K(+)</name>
        <dbReference type="ChEBI" id="CHEBI:29103"/>
    </ligand>
</feature>
<dbReference type="InterPro" id="IPR017583">
    <property type="entry name" value="Tagatose/fructose_Pkinase"/>
</dbReference>
<feature type="binding site" evidence="12">
    <location>
        <position position="243"/>
    </location>
    <ligand>
        <name>K(+)</name>
        <dbReference type="ChEBI" id="CHEBI:29103"/>
    </ligand>
</feature>
<evidence type="ECO:0000256" key="11">
    <source>
        <dbReference type="ARBA" id="ARBA00023277"/>
    </source>
</evidence>
<keyword evidence="7 12" id="KW-0418">Kinase</keyword>
<dbReference type="SUPFAM" id="SSF53613">
    <property type="entry name" value="Ribokinase-like"/>
    <property type="match status" value="1"/>
</dbReference>
<keyword evidence="13" id="KW-0423">Lactose metabolism</keyword>
<dbReference type="PIRSF" id="PIRSF000535">
    <property type="entry name" value="1PFK/6PFK/LacC"/>
    <property type="match status" value="1"/>
</dbReference>
<feature type="binding site" evidence="12">
    <location>
        <position position="249"/>
    </location>
    <ligand>
        <name>substrate</name>
    </ligand>
</feature>
<evidence type="ECO:0000256" key="9">
    <source>
        <dbReference type="ARBA" id="ARBA00022842"/>
    </source>
</evidence>
<dbReference type="EC" id="2.7.1.15" evidence="2 12"/>
<dbReference type="Gene3D" id="3.40.1190.20">
    <property type="match status" value="1"/>
</dbReference>
<feature type="binding site" evidence="12">
    <location>
        <position position="245"/>
    </location>
    <ligand>
        <name>K(+)</name>
        <dbReference type="ChEBI" id="CHEBI:29103"/>
    </ligand>
</feature>
<keyword evidence="6 12" id="KW-0547">Nucleotide-binding</keyword>
<evidence type="ECO:0000256" key="4">
    <source>
        <dbReference type="ARBA" id="ARBA00022679"/>
    </source>
</evidence>
<feature type="binding site" evidence="12">
    <location>
        <position position="137"/>
    </location>
    <ligand>
        <name>substrate</name>
    </ligand>
</feature>
<feature type="binding site" evidence="12">
    <location>
        <position position="279"/>
    </location>
    <ligand>
        <name>K(+)</name>
        <dbReference type="ChEBI" id="CHEBI:29103"/>
    </ligand>
</feature>
<feature type="binding site" evidence="12">
    <location>
        <begin position="217"/>
        <end position="222"/>
    </location>
    <ligand>
        <name>ATP</name>
        <dbReference type="ChEBI" id="CHEBI:30616"/>
    </ligand>
</feature>
<dbReference type="GO" id="GO:0004747">
    <property type="term" value="F:ribokinase activity"/>
    <property type="evidence" value="ECO:0007669"/>
    <property type="project" value="UniProtKB-EC"/>
</dbReference>
<comment type="subunit">
    <text evidence="12">Homodimer.</text>
</comment>
<feature type="active site" description="Proton acceptor" evidence="12">
    <location>
        <position position="249"/>
    </location>
</feature>
<keyword evidence="12" id="KW-0963">Cytoplasm</keyword>
<dbReference type="InterPro" id="IPR002173">
    <property type="entry name" value="Carboh/pur_kinase_PfkB_CS"/>
</dbReference>
<feature type="binding site" evidence="12">
    <location>
        <begin position="248"/>
        <end position="249"/>
    </location>
    <ligand>
        <name>ATP</name>
        <dbReference type="ChEBI" id="CHEBI:30616"/>
    </ligand>
</feature>
<dbReference type="InterPro" id="IPR002139">
    <property type="entry name" value="Ribo/fructo_kinase"/>
</dbReference>